<name>A0A2D6YHW3_9DELT</name>
<dbReference type="AlphaFoldDB" id="A0A2D6YHW3"/>
<evidence type="ECO:0000313" key="1">
    <source>
        <dbReference type="EMBL" id="MAH62750.1"/>
    </source>
</evidence>
<comment type="caution">
    <text evidence="1">The sequence shown here is derived from an EMBL/GenBank/DDBJ whole genome shotgun (WGS) entry which is preliminary data.</text>
</comment>
<evidence type="ECO:0000313" key="2">
    <source>
        <dbReference type="Proteomes" id="UP000226525"/>
    </source>
</evidence>
<evidence type="ECO:0008006" key="3">
    <source>
        <dbReference type="Google" id="ProtNLM"/>
    </source>
</evidence>
<protein>
    <recommendedName>
        <fullName evidence="3">Type II toxin-antitoxin system HicA family toxin</fullName>
    </recommendedName>
</protein>
<sequence>MTFLELHQHLEERGFRLRWEHGSQRTYYKVRAKWLIRLDYRPKQSVPQGIKKYLLDLLIRENHA</sequence>
<organism evidence="1 2">
    <name type="scientific">SAR324 cluster bacterium</name>
    <dbReference type="NCBI Taxonomy" id="2024889"/>
    <lineage>
        <taxon>Bacteria</taxon>
        <taxon>Deltaproteobacteria</taxon>
        <taxon>SAR324 cluster</taxon>
    </lineage>
</organism>
<reference evidence="2" key="1">
    <citation type="submission" date="2017-09" db="EMBL/GenBank/DDBJ databases">
        <title>The Reconstruction of 2,631 Draft Metagenome-Assembled Genomes from the Global Oceans.</title>
        <authorList>
            <person name="Tully B.J."/>
            <person name="Graham E.D."/>
            <person name="Heidelberg J.F."/>
        </authorList>
    </citation>
    <scope>NUCLEOTIDE SEQUENCE [LARGE SCALE GENOMIC DNA]</scope>
</reference>
<dbReference type="Proteomes" id="UP000226525">
    <property type="component" value="Unassembled WGS sequence"/>
</dbReference>
<gene>
    <name evidence="1" type="ORF">CMN54_04735</name>
</gene>
<dbReference type="EMBL" id="NZEX01000048">
    <property type="protein sequence ID" value="MAH62750.1"/>
    <property type="molecule type" value="Genomic_DNA"/>
</dbReference>
<accession>A0A2D6YHW3</accession>
<proteinExistence type="predicted"/>